<gene>
    <name evidence="1" type="ORF">SOP97_07865</name>
</gene>
<proteinExistence type="predicted"/>
<keyword evidence="2" id="KW-1185">Reference proteome</keyword>
<evidence type="ECO:0000313" key="2">
    <source>
        <dbReference type="Proteomes" id="UP001292571"/>
    </source>
</evidence>
<dbReference type="Proteomes" id="UP001292571">
    <property type="component" value="Unassembled WGS sequence"/>
</dbReference>
<protein>
    <submittedName>
        <fullName evidence="1">Uncharacterized protein</fullName>
    </submittedName>
</protein>
<evidence type="ECO:0000313" key="1">
    <source>
        <dbReference type="EMBL" id="MEA1605730.1"/>
    </source>
</evidence>
<reference evidence="1 2" key="1">
    <citation type="submission" date="2023-12" db="EMBL/GenBank/DDBJ databases">
        <title>Pseudomonas sp. T5W1.</title>
        <authorList>
            <person name="Maltman C."/>
        </authorList>
    </citation>
    <scope>NUCLEOTIDE SEQUENCE [LARGE SCALE GENOMIC DNA]</scope>
    <source>
        <strain evidence="1 2">T5W1</strain>
    </source>
</reference>
<comment type="caution">
    <text evidence="1">The sequence shown here is derived from an EMBL/GenBank/DDBJ whole genome shotgun (WGS) entry which is preliminary data.</text>
</comment>
<dbReference type="RefSeq" id="WP_322948841.1">
    <property type="nucleotide sequence ID" value="NZ_JAYEET010000024.1"/>
</dbReference>
<organism evidence="1 2">
    <name type="scientific">Pseudomonas spirodelae</name>
    <dbReference type="NCBI Taxonomy" id="3101751"/>
    <lineage>
        <taxon>Bacteria</taxon>
        <taxon>Pseudomonadati</taxon>
        <taxon>Pseudomonadota</taxon>
        <taxon>Gammaproteobacteria</taxon>
        <taxon>Pseudomonadales</taxon>
        <taxon>Pseudomonadaceae</taxon>
        <taxon>Pseudomonas</taxon>
    </lineage>
</organism>
<name>A0ABU5P841_9PSED</name>
<sequence>MTVLNAQHVETAQGGFTDPLFAADLYRFEFIASPIAATDSVRRPGGALLTTHWPVEANGHTVVASRLGAYLDDYYHRIHISPKRLDLGNVVSIQTTPVQLWNAHLTPRTLSSIEGAADGILVVGQPAPPMVFPALKELTWDVSVTPEGQPVLDTVVEWLFDNAETPGVRIAANRIIAWTFVPDWADGIRERLIASTDILQSESAVSQRRQLRLAPRREFSGPVYAEGRERQLLDLSLFGWSDRIWSMPIWPDIQLLDVSLAADADFIPCATQYLDFRDGGLAMLRGEDAFTSETVEILEVLSGGLQLKRNTQQVWPAGTRLYPARAAQLLEEPSLSKLTDQLIEADVQFLVVEACDWPEWLPTSLYRGRPVWDRRPDDSESLTHSAQRLRSTLDSGFAQPLITDTAKRALQMLGQRHLDLGREARALVRSLIYGMRGRQKVVWVPSHMDDLTLVATVSALATTLDIAYIGYTRFSSGKPGRRDVRIELVDGSVFMRRLIGSTELSNQVERVALDSALGVEVQPQQVARISWMNLMRFESDEQEIEHMTDSEGVAAWATVFREERDDEF</sequence>
<dbReference type="EMBL" id="JAYEET010000024">
    <property type="protein sequence ID" value="MEA1605730.1"/>
    <property type="molecule type" value="Genomic_DNA"/>
</dbReference>
<accession>A0ABU5P841</accession>